<dbReference type="PANTHER" id="PTHR35218">
    <property type="entry name" value="RNASE H DOMAIN-CONTAINING PROTEIN"/>
    <property type="match status" value="1"/>
</dbReference>
<dbReference type="SUPFAM" id="SSF56219">
    <property type="entry name" value="DNase I-like"/>
    <property type="match status" value="1"/>
</dbReference>
<reference evidence="2 3" key="1">
    <citation type="submission" date="2024-04" db="EMBL/GenBank/DDBJ databases">
        <authorList>
            <person name="Fracassetti M."/>
        </authorList>
    </citation>
    <scope>NUCLEOTIDE SEQUENCE [LARGE SCALE GENOMIC DNA]</scope>
</reference>
<name>A0AAV2GS90_9ROSI</name>
<evidence type="ECO:0000313" key="2">
    <source>
        <dbReference type="EMBL" id="CAL1413625.1"/>
    </source>
</evidence>
<proteinExistence type="predicted"/>
<dbReference type="Pfam" id="PF03372">
    <property type="entry name" value="Exo_endo_phos"/>
    <property type="match status" value="1"/>
</dbReference>
<dbReference type="EMBL" id="OZ034822">
    <property type="protein sequence ID" value="CAL1413625.1"/>
    <property type="molecule type" value="Genomic_DNA"/>
</dbReference>
<accession>A0AAV2GS90</accession>
<dbReference type="AlphaFoldDB" id="A0AAV2GS90"/>
<sequence length="314" mass="35449">MRLLIKVYSPDFLLIIEPQINGDRATTVCSNLGYGDVIRVDVEGRSGGIWLAWRSNDFQIQLIDASQQHLTVKVSNNKQREWLLTGVYGSPNYRFHHILWNHLIEFGRNLEIPWLVTGDFNAYCSPSGRLAPLRPPPSIYASNSQIGLMKRTFLTWGFQGLSISGVGGTPATASHIDRSLCNSAWDAAFANTSTRHLPKLHSDHLPILTSYSGLYYNDGGAKPFRFEGAWLLHNNFSEFFCRKLECGWGFNQGLKDISIKLQEWNRLTFGIIGHRKKRLLARIQGVQTRITTSSSPGLFKLQAKLEKELDDLLA</sequence>
<dbReference type="PANTHER" id="PTHR35218:SF9">
    <property type="entry name" value="ENDONUCLEASE_EXONUCLEASE_PHOSPHATASE DOMAIN-CONTAINING PROTEIN"/>
    <property type="match status" value="1"/>
</dbReference>
<evidence type="ECO:0000313" key="3">
    <source>
        <dbReference type="Proteomes" id="UP001497516"/>
    </source>
</evidence>
<dbReference type="Proteomes" id="UP001497516">
    <property type="component" value="Chromosome 9"/>
</dbReference>
<feature type="domain" description="Endonuclease/exonuclease/phosphatase" evidence="1">
    <location>
        <begin position="4"/>
        <end position="189"/>
    </location>
</feature>
<protein>
    <recommendedName>
        <fullName evidence="1">Endonuclease/exonuclease/phosphatase domain-containing protein</fullName>
    </recommendedName>
</protein>
<organism evidence="2 3">
    <name type="scientific">Linum trigynum</name>
    <dbReference type="NCBI Taxonomy" id="586398"/>
    <lineage>
        <taxon>Eukaryota</taxon>
        <taxon>Viridiplantae</taxon>
        <taxon>Streptophyta</taxon>
        <taxon>Embryophyta</taxon>
        <taxon>Tracheophyta</taxon>
        <taxon>Spermatophyta</taxon>
        <taxon>Magnoliopsida</taxon>
        <taxon>eudicotyledons</taxon>
        <taxon>Gunneridae</taxon>
        <taxon>Pentapetalae</taxon>
        <taxon>rosids</taxon>
        <taxon>fabids</taxon>
        <taxon>Malpighiales</taxon>
        <taxon>Linaceae</taxon>
        <taxon>Linum</taxon>
    </lineage>
</organism>
<evidence type="ECO:0000259" key="1">
    <source>
        <dbReference type="Pfam" id="PF03372"/>
    </source>
</evidence>
<dbReference type="InterPro" id="IPR036691">
    <property type="entry name" value="Endo/exonu/phosph_ase_sf"/>
</dbReference>
<dbReference type="Gene3D" id="3.60.10.10">
    <property type="entry name" value="Endonuclease/exonuclease/phosphatase"/>
    <property type="match status" value="1"/>
</dbReference>
<gene>
    <name evidence="2" type="ORF">LTRI10_LOCUS52844</name>
</gene>
<dbReference type="GO" id="GO:0003824">
    <property type="term" value="F:catalytic activity"/>
    <property type="evidence" value="ECO:0007669"/>
    <property type="project" value="InterPro"/>
</dbReference>
<keyword evidence="3" id="KW-1185">Reference proteome</keyword>
<dbReference type="InterPro" id="IPR005135">
    <property type="entry name" value="Endo/exonuclease/phosphatase"/>
</dbReference>